<dbReference type="SUPFAM" id="SSF52172">
    <property type="entry name" value="CheY-like"/>
    <property type="match status" value="1"/>
</dbReference>
<keyword evidence="7" id="KW-1185">Reference proteome</keyword>
<dbReference type="SMART" id="SM00267">
    <property type="entry name" value="GGDEF"/>
    <property type="match status" value="1"/>
</dbReference>
<dbReference type="Pfam" id="PF00990">
    <property type="entry name" value="GGDEF"/>
    <property type="match status" value="1"/>
</dbReference>
<feature type="domain" description="GGDEF" evidence="5">
    <location>
        <begin position="225"/>
        <end position="357"/>
    </location>
</feature>
<protein>
    <submittedName>
        <fullName evidence="6">EAL domain-containing protein</fullName>
    </submittedName>
</protein>
<keyword evidence="2" id="KW-0175">Coiled coil</keyword>
<dbReference type="CDD" id="cd01949">
    <property type="entry name" value="GGDEF"/>
    <property type="match status" value="1"/>
</dbReference>
<evidence type="ECO:0000259" key="3">
    <source>
        <dbReference type="PROSITE" id="PS50110"/>
    </source>
</evidence>
<evidence type="ECO:0000259" key="4">
    <source>
        <dbReference type="PROSITE" id="PS50883"/>
    </source>
</evidence>
<dbReference type="SUPFAM" id="SSF55073">
    <property type="entry name" value="Nucleotide cyclase"/>
    <property type="match status" value="1"/>
</dbReference>
<dbReference type="InterPro" id="IPR001789">
    <property type="entry name" value="Sig_transdc_resp-reg_receiver"/>
</dbReference>
<dbReference type="InterPro" id="IPR035919">
    <property type="entry name" value="EAL_sf"/>
</dbReference>
<feature type="domain" description="Response regulatory" evidence="3">
    <location>
        <begin position="12"/>
        <end position="128"/>
    </location>
</feature>
<dbReference type="PANTHER" id="PTHR33121:SF70">
    <property type="entry name" value="SIGNALING PROTEIN YKOW"/>
    <property type="match status" value="1"/>
</dbReference>
<dbReference type="NCBIfam" id="TIGR00254">
    <property type="entry name" value="GGDEF"/>
    <property type="match status" value="1"/>
</dbReference>
<gene>
    <name evidence="6" type="ORF">PMG71_07800</name>
</gene>
<dbReference type="InterPro" id="IPR000160">
    <property type="entry name" value="GGDEF_dom"/>
</dbReference>
<dbReference type="Gene3D" id="3.20.20.450">
    <property type="entry name" value="EAL domain"/>
    <property type="match status" value="1"/>
</dbReference>
<evidence type="ECO:0000313" key="6">
    <source>
        <dbReference type="EMBL" id="MDJ1169325.1"/>
    </source>
</evidence>
<dbReference type="Pfam" id="PF00072">
    <property type="entry name" value="Response_reg"/>
    <property type="match status" value="1"/>
</dbReference>
<dbReference type="RefSeq" id="WP_283753085.1">
    <property type="nucleotide sequence ID" value="NZ_JAQOSP010000053.1"/>
</dbReference>
<dbReference type="Proteomes" id="UP001235303">
    <property type="component" value="Unassembled WGS sequence"/>
</dbReference>
<evidence type="ECO:0000256" key="1">
    <source>
        <dbReference type="PROSITE-ProRule" id="PRU00169"/>
    </source>
</evidence>
<dbReference type="EMBL" id="JAQOSP010000053">
    <property type="protein sequence ID" value="MDJ1169325.1"/>
    <property type="molecule type" value="Genomic_DNA"/>
</dbReference>
<keyword evidence="1" id="KW-0597">Phosphoprotein</keyword>
<feature type="coiled-coil region" evidence="2">
    <location>
        <begin position="130"/>
        <end position="193"/>
    </location>
</feature>
<dbReference type="CDD" id="cd19920">
    <property type="entry name" value="REC_PA4781-like"/>
    <property type="match status" value="1"/>
</dbReference>
<proteinExistence type="predicted"/>
<dbReference type="PROSITE" id="PS50887">
    <property type="entry name" value="GGDEF"/>
    <property type="match status" value="1"/>
</dbReference>
<accession>A0ABT7AR22</accession>
<dbReference type="SUPFAM" id="SSF141868">
    <property type="entry name" value="EAL domain-like"/>
    <property type="match status" value="1"/>
</dbReference>
<comment type="caution">
    <text evidence="6">The sequence shown here is derived from an EMBL/GenBank/DDBJ whole genome shotgun (WGS) entry which is preliminary data.</text>
</comment>
<dbReference type="SMART" id="SM00448">
    <property type="entry name" value="REC"/>
    <property type="match status" value="1"/>
</dbReference>
<evidence type="ECO:0000313" key="7">
    <source>
        <dbReference type="Proteomes" id="UP001235303"/>
    </source>
</evidence>
<dbReference type="Gene3D" id="3.40.50.2300">
    <property type="match status" value="1"/>
</dbReference>
<dbReference type="PROSITE" id="PS50110">
    <property type="entry name" value="RESPONSE_REGULATORY"/>
    <property type="match status" value="1"/>
</dbReference>
<dbReference type="Pfam" id="PF00563">
    <property type="entry name" value="EAL"/>
    <property type="match status" value="1"/>
</dbReference>
<feature type="domain" description="EAL" evidence="4">
    <location>
        <begin position="366"/>
        <end position="621"/>
    </location>
</feature>
<name>A0ABT7AR22_9CYAN</name>
<dbReference type="InterPro" id="IPR001633">
    <property type="entry name" value="EAL_dom"/>
</dbReference>
<dbReference type="InterPro" id="IPR050706">
    <property type="entry name" value="Cyclic-di-GMP_PDE-like"/>
</dbReference>
<dbReference type="PANTHER" id="PTHR33121">
    <property type="entry name" value="CYCLIC DI-GMP PHOSPHODIESTERASE PDEF"/>
    <property type="match status" value="1"/>
</dbReference>
<evidence type="ECO:0000256" key="2">
    <source>
        <dbReference type="SAM" id="Coils"/>
    </source>
</evidence>
<feature type="modified residue" description="4-aspartylphosphate" evidence="1">
    <location>
        <position position="61"/>
    </location>
</feature>
<dbReference type="InterPro" id="IPR043128">
    <property type="entry name" value="Rev_trsase/Diguanyl_cyclase"/>
</dbReference>
<sequence length="639" mass="72742">MVNPPHTTQSGLILIVDDNTNNLRVLFNLLKKAGFRVLVATDGKNALDKVYQTHPDLILLDVMMPEISGFEVCHQLQGNPQTQDIPIIFMTALSENEDKVKGLKLGAVDYITKPFYQEEVLSRIQLHLKLRSLTQNLRDKNEQLHKEIQARLLAETQLKHLNEDLESRVIERTEELSSALEQLQAREEQLSYEASHDHLTGLYNRLWVTQYLSTLLDNFSGLYQTNYGIFFLDLGHFKRINDHLGHRIGDRVLKVVAERLLGCWRGRGQVARLGGDKFLLILEKQENMDLEAIANRILDHLRSPITIGHYPICLHARIGIIPSILGYQQMTDILRDADIVMSEAKRAGKTGYSILNPQLQSRALQRIQLEAELPLAIHNHEFELHYQPIIALDSHQLVGFEALIRWQHPQRGLIFPGYFIDLAEETGFIEELGFIALTLACKQLQQWHQQFPHTQNLVINVNLSPLQLQNFNILKTLTTICNEYDILPHQIKLEVTESAFLENEGMPTKILEEIHHQGIKICIDDFGTGYSSLSRLHSFPVDTLKIDRCFVARLDSAEGLAIIQTIISLAHHLDMDLVAEGIETEQQLNIVQEIGCEFGQGFLFSQSLNPEAATNFIQTLPHELTYEYFFSGSKNPASG</sequence>
<organism evidence="6 7">
    <name type="scientific">Roseofilum acuticapitatum BLCC-M154</name>
    <dbReference type="NCBI Taxonomy" id="3022444"/>
    <lineage>
        <taxon>Bacteria</taxon>
        <taxon>Bacillati</taxon>
        <taxon>Cyanobacteriota</taxon>
        <taxon>Cyanophyceae</taxon>
        <taxon>Desertifilales</taxon>
        <taxon>Desertifilaceae</taxon>
        <taxon>Roseofilum</taxon>
        <taxon>Roseofilum acuticapitatum</taxon>
    </lineage>
</organism>
<dbReference type="SMART" id="SM00052">
    <property type="entry name" value="EAL"/>
    <property type="match status" value="1"/>
</dbReference>
<evidence type="ECO:0000259" key="5">
    <source>
        <dbReference type="PROSITE" id="PS50887"/>
    </source>
</evidence>
<reference evidence="6 7" key="1">
    <citation type="submission" date="2023-01" db="EMBL/GenBank/DDBJ databases">
        <title>Novel diversity within Roseofilum (Cyanobacteria; Desertifilaceae) from marine benthic mats with descriptions of four novel species.</title>
        <authorList>
            <person name="Wang Y."/>
            <person name="Berthold D.E."/>
            <person name="Hu J."/>
            <person name="Lefler F.W."/>
            <person name="Laughinghouse H.D. IV."/>
        </authorList>
    </citation>
    <scope>NUCLEOTIDE SEQUENCE [LARGE SCALE GENOMIC DNA]</scope>
    <source>
        <strain evidence="6 7">BLCC-M154</strain>
    </source>
</reference>
<dbReference type="Gene3D" id="3.30.70.270">
    <property type="match status" value="1"/>
</dbReference>
<dbReference type="PROSITE" id="PS50883">
    <property type="entry name" value="EAL"/>
    <property type="match status" value="1"/>
</dbReference>
<dbReference type="InterPro" id="IPR011006">
    <property type="entry name" value="CheY-like_superfamily"/>
</dbReference>
<dbReference type="InterPro" id="IPR029787">
    <property type="entry name" value="Nucleotide_cyclase"/>
</dbReference>
<dbReference type="CDD" id="cd01948">
    <property type="entry name" value="EAL"/>
    <property type="match status" value="1"/>
</dbReference>